<dbReference type="SUPFAM" id="SSF50939">
    <property type="entry name" value="Sialidases"/>
    <property type="match status" value="1"/>
</dbReference>
<dbReference type="Proteomes" id="UP000295447">
    <property type="component" value="Unassembled WGS sequence"/>
</dbReference>
<proteinExistence type="predicted"/>
<evidence type="ECO:0000313" key="3">
    <source>
        <dbReference type="Proteomes" id="UP000295447"/>
    </source>
</evidence>
<evidence type="ECO:0000256" key="1">
    <source>
        <dbReference type="SAM" id="Phobius"/>
    </source>
</evidence>
<keyword evidence="1" id="KW-1133">Transmembrane helix</keyword>
<name>A0A4V3G6A5_9ACTN</name>
<evidence type="ECO:0000313" key="2">
    <source>
        <dbReference type="EMBL" id="TDW14514.1"/>
    </source>
</evidence>
<keyword evidence="1" id="KW-0812">Transmembrane</keyword>
<accession>A0A4V3G6A5</accession>
<dbReference type="Pfam" id="PF02012">
    <property type="entry name" value="BNR"/>
    <property type="match status" value="1"/>
</dbReference>
<keyword evidence="3" id="KW-1185">Reference proteome</keyword>
<dbReference type="EMBL" id="SODF01000004">
    <property type="protein sequence ID" value="TDW14514.1"/>
    <property type="molecule type" value="Genomic_DNA"/>
</dbReference>
<dbReference type="AlphaFoldDB" id="A0A4V3G6A5"/>
<dbReference type="InterPro" id="IPR036278">
    <property type="entry name" value="Sialidase_sf"/>
</dbReference>
<protein>
    <submittedName>
        <fullName evidence="2">BNR/Asp-box repeat protein</fullName>
    </submittedName>
</protein>
<comment type="caution">
    <text evidence="2">The sequence shown here is derived from an EMBL/GenBank/DDBJ whole genome shotgun (WGS) entry which is preliminary data.</text>
</comment>
<dbReference type="Gene3D" id="2.130.10.10">
    <property type="entry name" value="YVTN repeat-like/Quinoprotein amine dehydrogenase"/>
    <property type="match status" value="1"/>
</dbReference>
<dbReference type="InterPro" id="IPR002860">
    <property type="entry name" value="BNR_rpt"/>
</dbReference>
<sequence length="404" mass="43531">MSELKELSWEVQETVQPLPFEALERRGIRRRHRRQALTGAGVVAAVTIAVLAAVLPLGNVTGTEKPPTASIPVDQAAENLIHDKKSGAAGITFATPTRWGAVWTSPQPGNTWNNAAVLSRDGVRTTAPVRKNQYDVLRVGDELLALAMPTSMKGSDPSWAQAVMVGLTDQGRVEKKVHWAPPTSEFGQGDVLLAYGTLRALNPETGTLREVKIPGVDNAGQPQQDTTGRWWVVGAKNSGVGNIYWTDDHGKTWDHSVISPGRVNGRLGVSPDGRTLVVIPGFDPHKMGGLSPDGKTLVPAKTSDDQVPLRLSTDRGEHWTTVAIRDETYLQSPVAFDNGTGLALYQKGKDRELLRPGAGTPFTPPTDLGDLTAAGDFVYGAQYNGNQAIVSTDHGKTWKYFAPR</sequence>
<gene>
    <name evidence="2" type="ORF">EV650_8106</name>
</gene>
<keyword evidence="1" id="KW-0472">Membrane</keyword>
<dbReference type="OrthoDB" id="3804876at2"/>
<dbReference type="InterPro" id="IPR015943">
    <property type="entry name" value="WD40/YVTN_repeat-like_dom_sf"/>
</dbReference>
<feature type="transmembrane region" description="Helical" evidence="1">
    <location>
        <begin position="36"/>
        <end position="58"/>
    </location>
</feature>
<dbReference type="RefSeq" id="WP_134124457.1">
    <property type="nucleotide sequence ID" value="NZ_SODF01000004.1"/>
</dbReference>
<organism evidence="2 3">
    <name type="scientific">Kribbella kalugense</name>
    <dbReference type="NCBI Taxonomy" id="2512221"/>
    <lineage>
        <taxon>Bacteria</taxon>
        <taxon>Bacillati</taxon>
        <taxon>Actinomycetota</taxon>
        <taxon>Actinomycetes</taxon>
        <taxon>Propionibacteriales</taxon>
        <taxon>Kribbellaceae</taxon>
        <taxon>Kribbella</taxon>
    </lineage>
</organism>
<reference evidence="2 3" key="1">
    <citation type="submission" date="2019-03" db="EMBL/GenBank/DDBJ databases">
        <title>Genomic Encyclopedia of Type Strains, Phase III (KMG-III): the genomes of soil and plant-associated and newly described type strains.</title>
        <authorList>
            <person name="Whitman W."/>
        </authorList>
    </citation>
    <scope>NUCLEOTIDE SEQUENCE [LARGE SCALE GENOMIC DNA]</scope>
    <source>
        <strain evidence="2 3">VKM Ac-2570</strain>
    </source>
</reference>